<evidence type="ECO:0000313" key="9">
    <source>
        <dbReference type="Proteomes" id="UP000236284"/>
    </source>
</evidence>
<dbReference type="PANTHER" id="PTHR34800:SF1">
    <property type="entry name" value="TETRAPYRROLE-BINDING PROTEIN, CHLOROPLASTIC"/>
    <property type="match status" value="1"/>
</dbReference>
<dbReference type="Gene3D" id="1.25.40.620">
    <property type="match status" value="1"/>
</dbReference>
<dbReference type="CDD" id="cd16383">
    <property type="entry name" value="GUN4"/>
    <property type="match status" value="1"/>
</dbReference>
<dbReference type="PANTHER" id="PTHR34800">
    <property type="entry name" value="TETRAPYRROLE-BINDING PROTEIN, CHLOROPLASTIC"/>
    <property type="match status" value="1"/>
</dbReference>
<evidence type="ECO:0000256" key="3">
    <source>
        <dbReference type="ARBA" id="ARBA00022729"/>
    </source>
</evidence>
<dbReference type="InterPro" id="IPR043504">
    <property type="entry name" value="Peptidase_S1_PA_chymotrypsin"/>
</dbReference>
<gene>
    <name evidence="8" type="ORF">CEP15_12030</name>
</gene>
<evidence type="ECO:0000259" key="7">
    <source>
        <dbReference type="Pfam" id="PF05419"/>
    </source>
</evidence>
<evidence type="ECO:0000256" key="6">
    <source>
        <dbReference type="RuleBase" id="RU004296"/>
    </source>
</evidence>
<dbReference type="SUPFAM" id="SSF140869">
    <property type="entry name" value="GUN4-like"/>
    <property type="match status" value="1"/>
</dbReference>
<dbReference type="InterPro" id="IPR009003">
    <property type="entry name" value="Peptidase_S1_PA"/>
</dbReference>
<protein>
    <recommendedName>
        <fullName evidence="6">Serine protease</fullName>
        <ecNumber evidence="6">3.4.21.-</ecNumber>
    </recommendedName>
</protein>
<evidence type="ECO:0000313" key="8">
    <source>
        <dbReference type="EMBL" id="PNJ95191.1"/>
    </source>
</evidence>
<evidence type="ECO:0000256" key="2">
    <source>
        <dbReference type="ARBA" id="ARBA00022670"/>
    </source>
</evidence>
<dbReference type="PRINTS" id="PR00839">
    <property type="entry name" value="V8PROTEASE"/>
</dbReference>
<dbReference type="InterPro" id="IPR008629">
    <property type="entry name" value="GUN4-like"/>
</dbReference>
<sequence>MKPKKLTQLLIIGILVTCITILQPLITLALTRQEIDAIATQVTVRITGTRNGSGVIIKQENNTYTVLTNFHTFQEKGRFEIITPDGVTHQLNKISRVGSSLDLATLEFNSNRRYRVVELGDSTKITRGRDIYVSGFPADKGLNFLRSEISRIDPPEEGGYSLVYRIGAFPGMSGGPILDEDGKLVGIHGKTDYILVPPHDSTSEEYGIPLRTYLDVSKRYDKLETLLKAQNFREADLETSRVVLAVANKDGWLTVEDAKKFPCQELRTIDNLWLRYSQGKFGISVQQDIYKNLGGTQQYNDKVIESFGYRVGWKYGETWLNYNDLNFTLSAPKGGHGGWGPSLLSRHVECNL</sequence>
<comment type="similarity">
    <text evidence="1 6">Belongs to the peptidase S1B family.</text>
</comment>
<dbReference type="Pfam" id="PF05419">
    <property type="entry name" value="GUN4"/>
    <property type="match status" value="1"/>
</dbReference>
<keyword evidence="2 6" id="KW-0645">Protease</keyword>
<organism evidence="8 9">
    <name type="scientific">Cylindrospermopsis raciborskii C07</name>
    <dbReference type="NCBI Taxonomy" id="2014886"/>
    <lineage>
        <taxon>Bacteria</taxon>
        <taxon>Bacillati</taxon>
        <taxon>Cyanobacteriota</taxon>
        <taxon>Cyanophyceae</taxon>
        <taxon>Nostocales</taxon>
        <taxon>Aphanizomenonaceae</taxon>
        <taxon>Cylindrospermopsis</taxon>
    </lineage>
</organism>
<keyword evidence="4 6" id="KW-0378">Hydrolase</keyword>
<dbReference type="Gene3D" id="2.40.10.10">
    <property type="entry name" value="Trypsin-like serine proteases"/>
    <property type="match status" value="2"/>
</dbReference>
<comment type="caution">
    <text evidence="8">The sequence shown here is derived from an EMBL/GenBank/DDBJ whole genome shotgun (WGS) entry which is preliminary data.</text>
</comment>
<name>A0ABX4WJZ7_9CYAN</name>
<evidence type="ECO:0000256" key="5">
    <source>
        <dbReference type="ARBA" id="ARBA00022825"/>
    </source>
</evidence>
<dbReference type="Proteomes" id="UP000236284">
    <property type="component" value="Unassembled WGS sequence"/>
</dbReference>
<dbReference type="InterPro" id="IPR037215">
    <property type="entry name" value="GUN4-like_sf"/>
</dbReference>
<accession>A0ABX4WJZ7</accession>
<dbReference type="Gene3D" id="1.10.10.1770">
    <property type="entry name" value="Gun4-like"/>
    <property type="match status" value="1"/>
</dbReference>
<dbReference type="InterPro" id="IPR008256">
    <property type="entry name" value="Peptidase_S1B"/>
</dbReference>
<evidence type="ECO:0000256" key="4">
    <source>
        <dbReference type="ARBA" id="ARBA00022801"/>
    </source>
</evidence>
<keyword evidence="9" id="KW-1185">Reference proteome</keyword>
<evidence type="ECO:0000256" key="1">
    <source>
        <dbReference type="ARBA" id="ARBA00008764"/>
    </source>
</evidence>
<dbReference type="SUPFAM" id="SSF50494">
    <property type="entry name" value="Trypsin-like serine proteases"/>
    <property type="match status" value="1"/>
</dbReference>
<dbReference type="EMBL" id="NJHS01000114">
    <property type="protein sequence ID" value="PNJ95191.1"/>
    <property type="molecule type" value="Genomic_DNA"/>
</dbReference>
<proteinExistence type="inferred from homology"/>
<keyword evidence="3" id="KW-0732">Signal</keyword>
<dbReference type="Pfam" id="PF13365">
    <property type="entry name" value="Trypsin_2"/>
    <property type="match status" value="1"/>
</dbReference>
<keyword evidence="5 6" id="KW-0720">Serine protease</keyword>
<dbReference type="RefSeq" id="WP_102938919.1">
    <property type="nucleotide sequence ID" value="NZ_NJHS01000114.1"/>
</dbReference>
<dbReference type="EC" id="3.4.21.-" evidence="6"/>
<feature type="domain" description="GUN4-like" evidence="7">
    <location>
        <begin position="217"/>
        <end position="336"/>
    </location>
</feature>
<reference evidence="8 9" key="1">
    <citation type="submission" date="2017-06" db="EMBL/GenBank/DDBJ databases">
        <title>Genome variation in co-occurring toxic Cylindrospermopsis raciborskii strains determines phenotypic plasticity.</title>
        <authorList>
            <person name="Willis A."/>
            <person name="Woodhouse J."/>
            <person name="Ongley S."/>
            <person name="Jex A."/>
            <person name="Burford M."/>
            <person name="Neilan B."/>
        </authorList>
    </citation>
    <scope>NUCLEOTIDE SEQUENCE [LARGE SCALE GENOMIC DNA]</scope>
    <source>
        <strain evidence="8 9">C07</strain>
    </source>
</reference>